<dbReference type="GO" id="GO:0043743">
    <property type="term" value="F:LPPG:FO 2-phospho-L-lactate transferase activity"/>
    <property type="evidence" value="ECO:0007669"/>
    <property type="project" value="InterPro"/>
</dbReference>
<dbReference type="Pfam" id="PF01933">
    <property type="entry name" value="CofD"/>
    <property type="match status" value="1"/>
</dbReference>
<keyword evidence="4" id="KW-1185">Reference proteome</keyword>
<reference evidence="4" key="1">
    <citation type="submission" date="2014-11" db="EMBL/GenBank/DDBJ databases">
        <authorList>
            <person name="Wibberg D."/>
        </authorList>
    </citation>
    <scope>NUCLEOTIDE SEQUENCE [LARGE SCALE GENOMIC DNA]</scope>
    <source>
        <strain evidence="4">L3</strain>
    </source>
</reference>
<dbReference type="GO" id="GO:0005737">
    <property type="term" value="C:cytoplasm"/>
    <property type="evidence" value="ECO:0007669"/>
    <property type="project" value="UniProtKB-SubCell"/>
</dbReference>
<protein>
    <recommendedName>
        <fullName evidence="2">Putative gluconeogenesis factor</fullName>
    </recommendedName>
</protein>
<dbReference type="RefSeq" id="WP_045088381.1">
    <property type="nucleotide sequence ID" value="NZ_LN824141.1"/>
</dbReference>
<dbReference type="EMBL" id="LN824141">
    <property type="protein sequence ID" value="CEP79049.1"/>
    <property type="molecule type" value="Genomic_DNA"/>
</dbReference>
<dbReference type="NCBIfam" id="TIGR01826">
    <property type="entry name" value="CofD_related"/>
    <property type="match status" value="1"/>
</dbReference>
<name>A0A0C7P5E0_DEFTU</name>
<dbReference type="Proteomes" id="UP000032809">
    <property type="component" value="Chromosome I"/>
</dbReference>
<dbReference type="InterPro" id="IPR010119">
    <property type="entry name" value="Gluconeogen_factor"/>
</dbReference>
<dbReference type="CDD" id="cd07187">
    <property type="entry name" value="YvcK_like"/>
    <property type="match status" value="1"/>
</dbReference>
<dbReference type="SUPFAM" id="SSF142338">
    <property type="entry name" value="CofD-like"/>
    <property type="match status" value="1"/>
</dbReference>
<dbReference type="InterPro" id="IPR002882">
    <property type="entry name" value="CofD"/>
</dbReference>
<dbReference type="PANTHER" id="PTHR30135:SF3">
    <property type="entry name" value="GLUCONEOGENESIS FACTOR-RELATED"/>
    <property type="match status" value="1"/>
</dbReference>
<accession>A0A0C7P5E0</accession>
<dbReference type="HAMAP" id="MF_00973">
    <property type="entry name" value="Gluconeogen_factor"/>
    <property type="match status" value="1"/>
</dbReference>
<organism evidence="3 4">
    <name type="scientific">Defluviitoga tunisiensis</name>
    <dbReference type="NCBI Taxonomy" id="1006576"/>
    <lineage>
        <taxon>Bacteria</taxon>
        <taxon>Thermotogati</taxon>
        <taxon>Thermotogota</taxon>
        <taxon>Thermotogae</taxon>
        <taxon>Petrotogales</taxon>
        <taxon>Petrotogaceae</taxon>
        <taxon>Defluviitoga</taxon>
    </lineage>
</organism>
<dbReference type="AlphaFoldDB" id="A0A0C7P5E0"/>
<dbReference type="Gene3D" id="3.40.50.10680">
    <property type="entry name" value="CofD-like domains"/>
    <property type="match status" value="1"/>
</dbReference>
<dbReference type="KEGG" id="dtn:DTL3_1764"/>
<sequence length="311" mass="34645">MKNIVTIGGGTGLSQILRGLKWYKDIDVTSIVTVTDDGGSSGAIRNDFEIPPPGDIRNNILALAEKESLLTKLLDYRFNEGFLKNHNLGNIILLALTRMNNNNFPLAIKTLSEALKIKGRVYPSSLDLIRLAAEFEDGEISFGETCIVSKNKRIKRIWLDGNAEAFEESVLAIKNADLIVLGPGSLYTSIIPNILVDGIRNAINTNHNKKVYVANIMTQPGETTGYTLKDHVNEIENYLGQRLDYIIANSSNLPIQVIDRYKEMGATQVLIDIDGDQRLIKSDLVYIINQERPIVRHDPKKISELIVKCIN</sequence>
<dbReference type="PANTHER" id="PTHR30135">
    <property type="entry name" value="UNCHARACTERIZED PROTEIN YVCK-RELATED"/>
    <property type="match status" value="1"/>
</dbReference>
<evidence type="ECO:0000313" key="3">
    <source>
        <dbReference type="EMBL" id="CEP79049.1"/>
    </source>
</evidence>
<dbReference type="STRING" id="1006576.DTL3_1764"/>
<dbReference type="GO" id="GO:0008360">
    <property type="term" value="P:regulation of cell shape"/>
    <property type="evidence" value="ECO:0007669"/>
    <property type="project" value="UniProtKB-UniRule"/>
</dbReference>
<keyword evidence="1 2" id="KW-0963">Cytoplasm</keyword>
<comment type="similarity">
    <text evidence="2">Belongs to the gluconeogenesis factor family.</text>
</comment>
<evidence type="ECO:0000256" key="2">
    <source>
        <dbReference type="HAMAP-Rule" id="MF_00973"/>
    </source>
</evidence>
<dbReference type="PATRIC" id="fig|1006576.9.peg.1759"/>
<dbReference type="HOGENOM" id="CLU_044041_0_1_0"/>
<comment type="subcellular location">
    <subcellularLocation>
        <location evidence="2">Cytoplasm</location>
    </subcellularLocation>
</comment>
<dbReference type="InterPro" id="IPR038136">
    <property type="entry name" value="CofD-like_dom_sf"/>
</dbReference>
<dbReference type="OrthoDB" id="9783842at2"/>
<gene>
    <name evidence="3" type="primary">yvcK</name>
    <name evidence="3" type="ORF">DTL3_1764</name>
</gene>
<comment type="function">
    <text evidence="2">Required for morphogenesis under gluconeogenic growth conditions.</text>
</comment>
<evidence type="ECO:0000313" key="4">
    <source>
        <dbReference type="Proteomes" id="UP000032809"/>
    </source>
</evidence>
<evidence type="ECO:0000256" key="1">
    <source>
        <dbReference type="ARBA" id="ARBA00022490"/>
    </source>
</evidence>
<proteinExistence type="inferred from homology"/>